<organism evidence="2">
    <name type="scientific">marine sediment metagenome</name>
    <dbReference type="NCBI Taxonomy" id="412755"/>
    <lineage>
        <taxon>unclassified sequences</taxon>
        <taxon>metagenomes</taxon>
        <taxon>ecological metagenomes</taxon>
    </lineage>
</organism>
<feature type="non-terminal residue" evidence="2">
    <location>
        <position position="900"/>
    </location>
</feature>
<accession>A0A0F9K524</accession>
<protein>
    <submittedName>
        <fullName evidence="2">Uncharacterized protein</fullName>
    </submittedName>
</protein>
<gene>
    <name evidence="2" type="ORF">LCGC14_1678380</name>
</gene>
<reference evidence="2" key="1">
    <citation type="journal article" date="2015" name="Nature">
        <title>Complex archaea that bridge the gap between prokaryotes and eukaryotes.</title>
        <authorList>
            <person name="Spang A."/>
            <person name="Saw J.H."/>
            <person name="Jorgensen S.L."/>
            <person name="Zaremba-Niedzwiedzka K."/>
            <person name="Martijn J."/>
            <person name="Lind A.E."/>
            <person name="van Eijk R."/>
            <person name="Schleper C."/>
            <person name="Guy L."/>
            <person name="Ettema T.J."/>
        </authorList>
    </citation>
    <scope>NUCLEOTIDE SEQUENCE</scope>
</reference>
<proteinExistence type="predicted"/>
<evidence type="ECO:0000313" key="2">
    <source>
        <dbReference type="EMBL" id="KKM17178.1"/>
    </source>
</evidence>
<evidence type="ECO:0000256" key="1">
    <source>
        <dbReference type="SAM" id="MobiDB-lite"/>
    </source>
</evidence>
<name>A0A0F9K524_9ZZZZ</name>
<comment type="caution">
    <text evidence="2">The sequence shown here is derived from an EMBL/GenBank/DDBJ whole genome shotgun (WGS) entry which is preliminary data.</text>
</comment>
<feature type="region of interest" description="Disordered" evidence="1">
    <location>
        <begin position="792"/>
        <end position="820"/>
    </location>
</feature>
<dbReference type="EMBL" id="LAZR01014512">
    <property type="protein sequence ID" value="KKM17178.1"/>
    <property type="molecule type" value="Genomic_DNA"/>
</dbReference>
<dbReference type="AlphaFoldDB" id="A0A0F9K524"/>
<sequence length="900" mass="96588">MLLRKIIDSVSGRHGGGGSLARLACRSPVRSAVGRAGLACCVAMCLCASGPARAASRKLKIDPASLLDRKFKVVLNLTRSKQLRARDVKYSFFPDGRRCAFVYTGPQKTQTISDLSKIGLRTTCYVAPTASADRVKALEKAGAEVGVTGYWGAKGGYASLIEGNSAQEAFDAVATSRLAVRKLVVGRVVPSGSCGGHISPFSFPVDRNMDAQSGYGAVFQDSNFLALGFGSQQCISVFLGLEGAQQVTVRSLNRNTMRSRSVPNELIYYQLLAGQFEGAIRQAREGQIVQFSLRDFKQADLKLLEKNIGEYGKHPAIWHATDGMIASGEYIKKNVHILEIRKSGAKQYEITLGVEKDAFAPYLMVPLSLALPKRFPVESASFEGRPCRVTVVAKTKVPHVTIPLDTYLTAGCTMTLAQSAPDMTIPDAMAVTLTLTNTLDKPISDARLTWIGSSRFSGLTPSKRGRGTRMGVKAGPGLAVSSADDSPFTLPAGGTKKIAATARTVRGARFGIIPVQAVLTGKVDGRERVFLGGFEITVAPIMRVDMVPNIRMPLPKGEHQYFEIRLANGKGRDKFIHHKAGPCRGVLSFRLPEGMTAEPAEHPFDFGANDRKTFLVKVTNGAWGKQEVTVKPIIKLAGSEEALELIEPGTKLVFDLFGTLSVALAGPPNGVNNARSVGRQNFGSRGGFGPLGDNLLTVRGRHGVDHIGVSHQSLGDRLGFMRFQLHGLFPENLQNLGAGSSPHPGGYASRSDHQAVVFYFVGPATNSLGGHLAEDPFGHGAAAGVARTDEQHLPAGQLPNGGPVADPLPDHPPAGGPEADDRAVAAVSRRAAVNHHLDPAVQQVAVAEVLVRDGRKQHQPRRRCAVVLLLERVLDEFFEVTFEFRQPLAAGERFVVAEKR</sequence>